<dbReference type="Pfam" id="PF05050">
    <property type="entry name" value="Methyltransf_21"/>
    <property type="match status" value="1"/>
</dbReference>
<dbReference type="InterPro" id="IPR029063">
    <property type="entry name" value="SAM-dependent_MTases_sf"/>
</dbReference>
<sequence>MEHNPARLYRGPVGYVMEPFVRRARGHGWARRHQLVWKMHRAVWLATRSNRVVIEGHDMLLDRGDALALASGSYEPEETAWYRAHVRPGDLVVEVGANIGYFALILAQQVGPEGKVISFEPDPDLNKILRRNVTFNGYPQVDVREAAVAAEPGTATFFRSSVSTGDHRLFAHGPDDESFPVRIVTLDDELAGERRVDLLKMDIQGAEPLALAGAAKVLAENPPRRILMEFWPHGIVGMGNDPRELVALLRHAGYTIDRIDGRPFDEDEALRAEMTPENLHWVNLVCTHKTAEEIA</sequence>
<dbReference type="InterPro" id="IPR052514">
    <property type="entry name" value="SAM-dependent_MTase"/>
</dbReference>
<organism evidence="2 3">
    <name type="scientific">Nocardioides phosphati</name>
    <dbReference type="NCBI Taxonomy" id="1867775"/>
    <lineage>
        <taxon>Bacteria</taxon>
        <taxon>Bacillati</taxon>
        <taxon>Actinomycetota</taxon>
        <taxon>Actinomycetes</taxon>
        <taxon>Propionibacteriales</taxon>
        <taxon>Nocardioidaceae</taxon>
        <taxon>Nocardioides</taxon>
    </lineage>
</organism>
<evidence type="ECO:0000313" key="3">
    <source>
        <dbReference type="Proteomes" id="UP000655410"/>
    </source>
</evidence>
<dbReference type="InterPro" id="IPR006342">
    <property type="entry name" value="FkbM_mtfrase"/>
</dbReference>
<accession>A0ABQ2NF72</accession>
<dbReference type="PANTHER" id="PTHR34203:SF15">
    <property type="entry name" value="SLL1173 PROTEIN"/>
    <property type="match status" value="1"/>
</dbReference>
<dbReference type="SUPFAM" id="SSF53335">
    <property type="entry name" value="S-adenosyl-L-methionine-dependent methyltransferases"/>
    <property type="match status" value="1"/>
</dbReference>
<reference evidence="3" key="1">
    <citation type="journal article" date="2019" name="Int. J. Syst. Evol. Microbiol.">
        <title>The Global Catalogue of Microorganisms (GCM) 10K type strain sequencing project: providing services to taxonomists for standard genome sequencing and annotation.</title>
        <authorList>
            <consortium name="The Broad Institute Genomics Platform"/>
            <consortium name="The Broad Institute Genome Sequencing Center for Infectious Disease"/>
            <person name="Wu L."/>
            <person name="Ma J."/>
        </authorList>
    </citation>
    <scope>NUCLEOTIDE SEQUENCE [LARGE SCALE GENOMIC DNA]</scope>
    <source>
        <strain evidence="3">CGMCC 4.7371</strain>
    </source>
</reference>
<gene>
    <name evidence="2" type="ORF">GCM10011584_32710</name>
</gene>
<evidence type="ECO:0000313" key="2">
    <source>
        <dbReference type="EMBL" id="GGO93609.1"/>
    </source>
</evidence>
<comment type="caution">
    <text evidence="2">The sequence shown here is derived from an EMBL/GenBank/DDBJ whole genome shotgun (WGS) entry which is preliminary data.</text>
</comment>
<proteinExistence type="predicted"/>
<dbReference type="EMBL" id="BMNI01000013">
    <property type="protein sequence ID" value="GGO93609.1"/>
    <property type="molecule type" value="Genomic_DNA"/>
</dbReference>
<dbReference type="CDD" id="cd02440">
    <property type="entry name" value="AdoMet_MTases"/>
    <property type="match status" value="1"/>
</dbReference>
<dbReference type="Proteomes" id="UP000655410">
    <property type="component" value="Unassembled WGS sequence"/>
</dbReference>
<dbReference type="RefSeq" id="WP_188785106.1">
    <property type="nucleotide sequence ID" value="NZ_BMNI01000013.1"/>
</dbReference>
<name>A0ABQ2NF72_9ACTN</name>
<feature type="domain" description="Methyltransferase FkbM" evidence="1">
    <location>
        <begin position="94"/>
        <end position="255"/>
    </location>
</feature>
<dbReference type="PANTHER" id="PTHR34203">
    <property type="entry name" value="METHYLTRANSFERASE, FKBM FAMILY PROTEIN"/>
    <property type="match status" value="1"/>
</dbReference>
<evidence type="ECO:0000259" key="1">
    <source>
        <dbReference type="Pfam" id="PF05050"/>
    </source>
</evidence>
<dbReference type="NCBIfam" id="TIGR01444">
    <property type="entry name" value="fkbM_fam"/>
    <property type="match status" value="1"/>
</dbReference>
<dbReference type="Gene3D" id="3.40.50.150">
    <property type="entry name" value="Vaccinia Virus protein VP39"/>
    <property type="match status" value="1"/>
</dbReference>
<protein>
    <recommendedName>
        <fullName evidence="1">Methyltransferase FkbM domain-containing protein</fullName>
    </recommendedName>
</protein>
<keyword evidence="3" id="KW-1185">Reference proteome</keyword>